<evidence type="ECO:0000313" key="2">
    <source>
        <dbReference type="Proteomes" id="UP001500582"/>
    </source>
</evidence>
<evidence type="ECO:0000313" key="1">
    <source>
        <dbReference type="EMBL" id="GAA4330592.1"/>
    </source>
</evidence>
<protein>
    <submittedName>
        <fullName evidence="1">Uncharacterized protein</fullName>
    </submittedName>
</protein>
<name>A0ABP8GVZ2_9SPHI</name>
<gene>
    <name evidence="1" type="ORF">GCM10023149_35890</name>
</gene>
<keyword evidence="2" id="KW-1185">Reference proteome</keyword>
<dbReference type="Proteomes" id="UP001500582">
    <property type="component" value="Unassembled WGS sequence"/>
</dbReference>
<sequence>MVISIAPAFLCLDNKAVSAVILQLENETKSEKESPDKDAFKDKKAFDEFYTHHIGYKPLVAEANILHNMEKSLYKKVYFPTVATPPPNV</sequence>
<accession>A0ABP8GVZ2</accession>
<dbReference type="EMBL" id="BAABFT010000010">
    <property type="protein sequence ID" value="GAA4330592.1"/>
    <property type="molecule type" value="Genomic_DNA"/>
</dbReference>
<organism evidence="1 2">
    <name type="scientific">Mucilaginibacter gynuensis</name>
    <dbReference type="NCBI Taxonomy" id="1302236"/>
    <lineage>
        <taxon>Bacteria</taxon>
        <taxon>Pseudomonadati</taxon>
        <taxon>Bacteroidota</taxon>
        <taxon>Sphingobacteriia</taxon>
        <taxon>Sphingobacteriales</taxon>
        <taxon>Sphingobacteriaceae</taxon>
        <taxon>Mucilaginibacter</taxon>
    </lineage>
</organism>
<reference evidence="2" key="1">
    <citation type="journal article" date="2019" name="Int. J. Syst. Evol. Microbiol.">
        <title>The Global Catalogue of Microorganisms (GCM) 10K type strain sequencing project: providing services to taxonomists for standard genome sequencing and annotation.</title>
        <authorList>
            <consortium name="The Broad Institute Genomics Platform"/>
            <consortium name="The Broad Institute Genome Sequencing Center for Infectious Disease"/>
            <person name="Wu L."/>
            <person name="Ma J."/>
        </authorList>
    </citation>
    <scope>NUCLEOTIDE SEQUENCE [LARGE SCALE GENOMIC DNA]</scope>
    <source>
        <strain evidence="2">JCM 17705</strain>
    </source>
</reference>
<comment type="caution">
    <text evidence="1">The sequence shown here is derived from an EMBL/GenBank/DDBJ whole genome shotgun (WGS) entry which is preliminary data.</text>
</comment>
<proteinExistence type="predicted"/>